<evidence type="ECO:0000313" key="1">
    <source>
        <dbReference type="EMBL" id="JAH72999.1"/>
    </source>
</evidence>
<dbReference type="EMBL" id="GBXM01035578">
    <property type="protein sequence ID" value="JAH72999.1"/>
    <property type="molecule type" value="Transcribed_RNA"/>
</dbReference>
<protein>
    <submittedName>
        <fullName evidence="1">Uncharacterized protein</fullName>
    </submittedName>
</protein>
<dbReference type="EMBL" id="GBXM01025952">
    <property type="protein sequence ID" value="JAH82625.1"/>
    <property type="molecule type" value="Transcribed_RNA"/>
</dbReference>
<sequence length="42" mass="4792">MLRIKYSCQLLVSVGYEVLTFVANCQPKQLKDLATQLTYIQA</sequence>
<name>A0A0E9V4F2_ANGAN</name>
<reference evidence="1" key="2">
    <citation type="journal article" date="2015" name="Fish Shellfish Immunol.">
        <title>Early steps in the European eel (Anguilla anguilla)-Vibrio vulnificus interaction in the gills: Role of the RtxA13 toxin.</title>
        <authorList>
            <person name="Callol A."/>
            <person name="Pajuelo D."/>
            <person name="Ebbesson L."/>
            <person name="Teles M."/>
            <person name="MacKenzie S."/>
            <person name="Amaro C."/>
        </authorList>
    </citation>
    <scope>NUCLEOTIDE SEQUENCE</scope>
</reference>
<dbReference type="AlphaFoldDB" id="A0A0E9V4F2"/>
<organism evidence="1">
    <name type="scientific">Anguilla anguilla</name>
    <name type="common">European freshwater eel</name>
    <name type="synonym">Muraena anguilla</name>
    <dbReference type="NCBI Taxonomy" id="7936"/>
    <lineage>
        <taxon>Eukaryota</taxon>
        <taxon>Metazoa</taxon>
        <taxon>Chordata</taxon>
        <taxon>Craniata</taxon>
        <taxon>Vertebrata</taxon>
        <taxon>Euteleostomi</taxon>
        <taxon>Actinopterygii</taxon>
        <taxon>Neopterygii</taxon>
        <taxon>Teleostei</taxon>
        <taxon>Anguilliformes</taxon>
        <taxon>Anguillidae</taxon>
        <taxon>Anguilla</taxon>
    </lineage>
</organism>
<proteinExistence type="predicted"/>
<accession>A0A0E9V4F2</accession>
<reference evidence="1" key="1">
    <citation type="submission" date="2014-11" db="EMBL/GenBank/DDBJ databases">
        <authorList>
            <person name="Amaro Gonzalez C."/>
        </authorList>
    </citation>
    <scope>NUCLEOTIDE SEQUENCE</scope>
</reference>